<dbReference type="InterPro" id="IPR036869">
    <property type="entry name" value="J_dom_sf"/>
</dbReference>
<dbReference type="SUPFAM" id="SSF46565">
    <property type="entry name" value="Chaperone J-domain"/>
    <property type="match status" value="1"/>
</dbReference>
<reference evidence="1" key="1">
    <citation type="submission" date="2021-06" db="EMBL/GenBank/DDBJ databases">
        <title>Comparative genomics, transcriptomics and evolutionary studies reveal genomic signatures of adaptation to plant cell wall in hemibiotrophic fungi.</title>
        <authorList>
            <consortium name="DOE Joint Genome Institute"/>
            <person name="Baroncelli R."/>
            <person name="Diaz J.F."/>
            <person name="Benocci T."/>
            <person name="Peng M."/>
            <person name="Battaglia E."/>
            <person name="Haridas S."/>
            <person name="Andreopoulos W."/>
            <person name="Labutti K."/>
            <person name="Pangilinan J."/>
            <person name="Floch G.L."/>
            <person name="Makela M.R."/>
            <person name="Henrissat B."/>
            <person name="Grigoriev I.V."/>
            <person name="Crouch J.A."/>
            <person name="De Vries R.P."/>
            <person name="Sukno S.A."/>
            <person name="Thon M.R."/>
        </authorList>
    </citation>
    <scope>NUCLEOTIDE SEQUENCE</scope>
    <source>
        <strain evidence="1">CBS 125086</strain>
    </source>
</reference>
<gene>
    <name evidence="1" type="ORF">LY79DRAFT_674147</name>
</gene>
<keyword evidence="2" id="KW-1185">Reference proteome</keyword>
<comment type="caution">
    <text evidence="1">The sequence shown here is derived from an EMBL/GenBank/DDBJ whole genome shotgun (WGS) entry which is preliminary data.</text>
</comment>
<accession>A0AAD8PM05</accession>
<evidence type="ECO:0000313" key="2">
    <source>
        <dbReference type="Proteomes" id="UP001230504"/>
    </source>
</evidence>
<dbReference type="Proteomes" id="UP001230504">
    <property type="component" value="Unassembled WGS sequence"/>
</dbReference>
<dbReference type="AlphaFoldDB" id="A0AAD8PM05"/>
<protein>
    <submittedName>
        <fullName evidence="1">Uncharacterized protein</fullName>
    </submittedName>
</protein>
<organism evidence="1 2">
    <name type="scientific">Colletotrichum navitas</name>
    <dbReference type="NCBI Taxonomy" id="681940"/>
    <lineage>
        <taxon>Eukaryota</taxon>
        <taxon>Fungi</taxon>
        <taxon>Dikarya</taxon>
        <taxon>Ascomycota</taxon>
        <taxon>Pezizomycotina</taxon>
        <taxon>Sordariomycetes</taxon>
        <taxon>Hypocreomycetidae</taxon>
        <taxon>Glomerellales</taxon>
        <taxon>Glomerellaceae</taxon>
        <taxon>Colletotrichum</taxon>
        <taxon>Colletotrichum graminicola species complex</taxon>
    </lineage>
</organism>
<dbReference type="GeneID" id="85448501"/>
<sequence length="88" mass="9971">MTDLQPGNRQLIPSCLQYDLYQVEQQFRTLYDLFGVPIDTSQDAISIAYLAKLHEVMPEMQHCWDALAKEQEAMERGTAAQRHSAGAS</sequence>
<dbReference type="RefSeq" id="XP_060408344.1">
    <property type="nucleotide sequence ID" value="XM_060564261.1"/>
</dbReference>
<dbReference type="EMBL" id="JAHLJV010000109">
    <property type="protein sequence ID" value="KAK1570193.1"/>
    <property type="molecule type" value="Genomic_DNA"/>
</dbReference>
<evidence type="ECO:0000313" key="1">
    <source>
        <dbReference type="EMBL" id="KAK1570193.1"/>
    </source>
</evidence>
<proteinExistence type="predicted"/>
<name>A0AAD8PM05_9PEZI</name>